<feature type="domain" description="Polysaccharide pyruvyl transferase" evidence="1">
    <location>
        <begin position="29"/>
        <end position="380"/>
    </location>
</feature>
<dbReference type="Proteomes" id="UP000028488">
    <property type="component" value="Chromosome"/>
</dbReference>
<evidence type="ECO:0000313" key="3">
    <source>
        <dbReference type="Proteomes" id="UP000028488"/>
    </source>
</evidence>
<dbReference type="PANTHER" id="PTHR36836:SF1">
    <property type="entry name" value="COLANIC ACID BIOSYNTHESIS PROTEIN WCAK"/>
    <property type="match status" value="1"/>
</dbReference>
<dbReference type="RefSeq" id="WP_128639348.1">
    <property type="nucleotide sequence ID" value="NZ_CP008947.1"/>
</dbReference>
<dbReference type="PANTHER" id="PTHR36836">
    <property type="entry name" value="COLANIC ACID BIOSYNTHESIS PROTEIN WCAK"/>
    <property type="match status" value="1"/>
</dbReference>
<dbReference type="EMBL" id="CP008947">
    <property type="protein sequence ID" value="AII05321.1"/>
    <property type="molecule type" value="Genomic_DNA"/>
</dbReference>
<accession>A0A076EHY8</accession>
<dbReference type="eggNOG" id="COG2327">
    <property type="taxonomic scope" value="Bacteria"/>
</dbReference>
<evidence type="ECO:0000259" key="1">
    <source>
        <dbReference type="Pfam" id="PF04230"/>
    </source>
</evidence>
<evidence type="ECO:0000313" key="2">
    <source>
        <dbReference type="EMBL" id="AII05321.1"/>
    </source>
</evidence>
<dbReference type="InterPro" id="IPR007345">
    <property type="entry name" value="Polysacch_pyruvyl_Trfase"/>
</dbReference>
<reference evidence="2 3" key="1">
    <citation type="submission" date="2014-07" db="EMBL/GenBank/DDBJ databases">
        <title>Genome Sequence of Rhodococcus opacus Strain R7, a Biodegrader of Mono- and Polycyclic Aromatic Hydrocarbons.</title>
        <authorList>
            <person name="Di Gennaro P."/>
            <person name="Zampolli J."/>
            <person name="Presti I."/>
            <person name="Cappelletti M."/>
            <person name="D'Ursi P."/>
            <person name="Orro A."/>
            <person name="Mezzelani A."/>
            <person name="Milanesi L."/>
        </authorList>
    </citation>
    <scope>NUCLEOTIDE SEQUENCE [LARGE SCALE GENOMIC DNA]</scope>
    <source>
        <strain evidence="2 3">R7</strain>
    </source>
</reference>
<organism evidence="2 3">
    <name type="scientific">Rhodococcus opacus</name>
    <name type="common">Nocardia opaca</name>
    <dbReference type="NCBI Taxonomy" id="37919"/>
    <lineage>
        <taxon>Bacteria</taxon>
        <taxon>Bacillati</taxon>
        <taxon>Actinomycetota</taxon>
        <taxon>Actinomycetes</taxon>
        <taxon>Mycobacteriales</taxon>
        <taxon>Nocardiaceae</taxon>
        <taxon>Rhodococcus</taxon>
    </lineage>
</organism>
<gene>
    <name evidence="2" type="ORF">EP51_12110</name>
</gene>
<dbReference type="AlphaFoldDB" id="A0A076EHY8"/>
<dbReference type="Pfam" id="PF04230">
    <property type="entry name" value="PS_pyruv_trans"/>
    <property type="match status" value="1"/>
</dbReference>
<dbReference type="GO" id="GO:0016740">
    <property type="term" value="F:transferase activity"/>
    <property type="evidence" value="ECO:0007669"/>
    <property type="project" value="UniProtKB-KW"/>
</dbReference>
<proteinExistence type="predicted"/>
<name>A0A076EHY8_RHOOP</name>
<protein>
    <submittedName>
        <fullName evidence="2">Polysaccharide pyruvyl transferase</fullName>
    </submittedName>
</protein>
<keyword evidence="2" id="KW-0808">Transferase</keyword>
<sequence>MENRESRATPVGGSNIRVLVENGEYWLNNKGDLAILNVTVRRIAERWPNAAIGVLTDRSSLLKAYEPNAEPIRYQRGGDWPRRRGWGGLAGRFGPEAAGPLLRGWEAAAAAPASVVRRARRVLLRGGEDDGTNGESDARTTNSERLLLSRDGGRLPNAIDGASLVLAIGGGYLTDIDRFQTERTLDLLEYATNHRIPTAMVGQGIGPIHDHGVLEHAARVLPRVDFIALREGLRGPELLHSLGVLPERVVVTGDDAVELGYSTRRRDLGTDIGVCLRVAEYSPVGDEMQKVLGRVIRDVAAESDAGLVPLIVSEHDSEDRRSTMPLLAGFPDVVPPLGRFASARSLSRRIGRCRIIVTGAYHVAVFALSQGIPVVGLSTSRYYDDKFEGLAAMFDAGLELVRLDGEDFDDRLRRAMRSTWLRAPELRAGLLGRAVNQIEASRAAFDRAAQLVKGDITTRSNSNPGPTWPPTSST</sequence>